<feature type="binding site" evidence="2">
    <location>
        <position position="105"/>
    </location>
    <ligand>
        <name>Fe cation</name>
        <dbReference type="ChEBI" id="CHEBI:24875"/>
    </ligand>
</feature>
<comment type="cofactor">
    <cofactor evidence="2">
        <name>Fe cation</name>
        <dbReference type="ChEBI" id="CHEBI:24875"/>
    </cofactor>
    <text evidence="2">Binds 1 Fe cation per subunit.</text>
</comment>
<evidence type="ECO:0000256" key="3">
    <source>
        <dbReference type="RuleBase" id="RU003457"/>
    </source>
</evidence>
<reference evidence="6 7" key="1">
    <citation type="journal article" date="2017" name="Int. J. Syst. Evol. Microbiol.">
        <title>Mucilaginibacterpsychrotolerans sp. nov., isolated from peatlands.</title>
        <authorList>
            <person name="Deng Y."/>
            <person name="Shen L."/>
            <person name="Xu B."/>
            <person name="Liu Y."/>
            <person name="Gu Z."/>
            <person name="Liu H."/>
            <person name="Zhou Y."/>
        </authorList>
    </citation>
    <scope>NUCLEOTIDE SEQUENCE [LARGE SCALE GENOMIC DNA]</scope>
    <source>
        <strain evidence="6 7">NH7-4</strain>
    </source>
</reference>
<evidence type="ECO:0000259" key="5">
    <source>
        <dbReference type="Pfam" id="PF05726"/>
    </source>
</evidence>
<sequence>MKKKIKHILLGREKQITREEVVRQPLPHMDFRFANPFIVLHHLGPKQIEPGQALRIHPHPHRGFAPVTFMLQGEGYHKDSAGHDETVKAGDAQWMFAGKGILHSEGPTQELLTRGGVQELLQLWVNVPAANKFDEPSYQSATKEQQPFVLEQGGVSLRLVSGHFDGKTGPLQSITPVISIVGEIAKGKTVQMAATPGYWTLLYIVKGSLSVNLETVDQFNLVVFEQDNEEIILTAEEDTQILFLSAEPINEPIAAKDNFVMNTAEEIEQAMADYKVGVFGSLAF</sequence>
<name>A0A4Y8SJR3_9SPHI</name>
<feature type="domain" description="Pirin C-terminal" evidence="5">
    <location>
        <begin position="183"/>
        <end position="280"/>
    </location>
</feature>
<keyword evidence="7" id="KW-1185">Reference proteome</keyword>
<evidence type="ECO:0000313" key="7">
    <source>
        <dbReference type="Proteomes" id="UP000297540"/>
    </source>
</evidence>
<gene>
    <name evidence="6" type="ORF">E2R66_05925</name>
</gene>
<evidence type="ECO:0000256" key="2">
    <source>
        <dbReference type="PIRSR" id="PIRSR006232-1"/>
    </source>
</evidence>
<dbReference type="Gene3D" id="2.60.120.10">
    <property type="entry name" value="Jelly Rolls"/>
    <property type="match status" value="2"/>
</dbReference>
<feature type="domain" description="Pirin N-terminal" evidence="4">
    <location>
        <begin position="29"/>
        <end position="125"/>
    </location>
</feature>
<feature type="binding site" evidence="2">
    <location>
        <position position="61"/>
    </location>
    <ligand>
        <name>Fe cation</name>
        <dbReference type="ChEBI" id="CHEBI:24875"/>
    </ligand>
</feature>
<dbReference type="GO" id="GO:0046872">
    <property type="term" value="F:metal ion binding"/>
    <property type="evidence" value="ECO:0007669"/>
    <property type="project" value="UniProtKB-KW"/>
</dbReference>
<keyword evidence="2" id="KW-0479">Metal-binding</keyword>
<dbReference type="InterPro" id="IPR053186">
    <property type="entry name" value="QDO-related"/>
</dbReference>
<dbReference type="PANTHER" id="PTHR43594">
    <property type="entry name" value="QUERCETIN 2,3-DIOXYGENASE"/>
    <property type="match status" value="1"/>
</dbReference>
<dbReference type="InterPro" id="IPR008778">
    <property type="entry name" value="Pirin_C_dom"/>
</dbReference>
<dbReference type="Proteomes" id="UP000297540">
    <property type="component" value="Unassembled WGS sequence"/>
</dbReference>
<protein>
    <submittedName>
        <fullName evidence="6">Pirin family protein</fullName>
    </submittedName>
</protein>
<accession>A0A4Y8SJR3</accession>
<feature type="binding site" evidence="2">
    <location>
        <position position="103"/>
    </location>
    <ligand>
        <name>Fe cation</name>
        <dbReference type="ChEBI" id="CHEBI:24875"/>
    </ligand>
</feature>
<evidence type="ECO:0000259" key="4">
    <source>
        <dbReference type="Pfam" id="PF02678"/>
    </source>
</evidence>
<proteinExistence type="inferred from homology"/>
<dbReference type="PIRSF" id="PIRSF006232">
    <property type="entry name" value="Pirin"/>
    <property type="match status" value="1"/>
</dbReference>
<organism evidence="6 7">
    <name type="scientific">Mucilaginibacter psychrotolerans</name>
    <dbReference type="NCBI Taxonomy" id="1524096"/>
    <lineage>
        <taxon>Bacteria</taxon>
        <taxon>Pseudomonadati</taxon>
        <taxon>Bacteroidota</taxon>
        <taxon>Sphingobacteriia</taxon>
        <taxon>Sphingobacteriales</taxon>
        <taxon>Sphingobacteriaceae</taxon>
        <taxon>Mucilaginibacter</taxon>
    </lineage>
</organism>
<dbReference type="InterPro" id="IPR012093">
    <property type="entry name" value="Pirin"/>
</dbReference>
<dbReference type="Pfam" id="PF05726">
    <property type="entry name" value="Pirin_C"/>
    <property type="match status" value="1"/>
</dbReference>
<dbReference type="AlphaFoldDB" id="A0A4Y8SJR3"/>
<dbReference type="InterPro" id="IPR003829">
    <property type="entry name" value="Pirin_N_dom"/>
</dbReference>
<keyword evidence="2" id="KW-0408">Iron</keyword>
<dbReference type="EMBL" id="SOZE01000004">
    <property type="protein sequence ID" value="TFF39158.1"/>
    <property type="molecule type" value="Genomic_DNA"/>
</dbReference>
<dbReference type="Pfam" id="PF02678">
    <property type="entry name" value="Pirin"/>
    <property type="match status" value="1"/>
</dbReference>
<comment type="caution">
    <text evidence="6">The sequence shown here is derived from an EMBL/GenBank/DDBJ whole genome shotgun (WGS) entry which is preliminary data.</text>
</comment>
<dbReference type="CDD" id="cd02247">
    <property type="entry name" value="cupin_pirin_C"/>
    <property type="match status" value="1"/>
</dbReference>
<comment type="similarity">
    <text evidence="1 3">Belongs to the pirin family.</text>
</comment>
<dbReference type="PANTHER" id="PTHR43594:SF1">
    <property type="entry name" value="QUERCETIN 2,3-DIOXYGENASE PA2418-RELATED"/>
    <property type="match status" value="1"/>
</dbReference>
<evidence type="ECO:0000256" key="1">
    <source>
        <dbReference type="ARBA" id="ARBA00008416"/>
    </source>
</evidence>
<dbReference type="RefSeq" id="WP_133227881.1">
    <property type="nucleotide sequence ID" value="NZ_SOZE01000004.1"/>
</dbReference>
<dbReference type="SUPFAM" id="SSF51182">
    <property type="entry name" value="RmlC-like cupins"/>
    <property type="match status" value="1"/>
</dbReference>
<dbReference type="OrthoDB" id="321327at2"/>
<dbReference type="CDD" id="cd02909">
    <property type="entry name" value="cupin_pirin_N"/>
    <property type="match status" value="1"/>
</dbReference>
<evidence type="ECO:0000313" key="6">
    <source>
        <dbReference type="EMBL" id="TFF39158.1"/>
    </source>
</evidence>
<dbReference type="InterPro" id="IPR014710">
    <property type="entry name" value="RmlC-like_jellyroll"/>
</dbReference>
<dbReference type="InterPro" id="IPR011051">
    <property type="entry name" value="RmlC_Cupin_sf"/>
</dbReference>
<feature type="binding site" evidence="2">
    <location>
        <position position="59"/>
    </location>
    <ligand>
        <name>Fe cation</name>
        <dbReference type="ChEBI" id="CHEBI:24875"/>
    </ligand>
</feature>